<evidence type="ECO:0000313" key="1">
    <source>
        <dbReference type="EMBL" id="EAT45984.1"/>
    </source>
</evidence>
<organism evidence="1 2">
    <name type="scientific">Aedes aegypti</name>
    <name type="common">Yellowfever mosquito</name>
    <name type="synonym">Culex aegypti</name>
    <dbReference type="NCBI Taxonomy" id="7159"/>
    <lineage>
        <taxon>Eukaryota</taxon>
        <taxon>Metazoa</taxon>
        <taxon>Ecdysozoa</taxon>
        <taxon>Arthropoda</taxon>
        <taxon>Hexapoda</taxon>
        <taxon>Insecta</taxon>
        <taxon>Pterygota</taxon>
        <taxon>Neoptera</taxon>
        <taxon>Endopterygota</taxon>
        <taxon>Diptera</taxon>
        <taxon>Nematocera</taxon>
        <taxon>Culicoidea</taxon>
        <taxon>Culicidae</taxon>
        <taxon>Culicinae</taxon>
        <taxon>Aedini</taxon>
        <taxon>Aedes</taxon>
        <taxon>Stegomyia</taxon>
    </lineage>
</organism>
<reference evidence="1" key="3">
    <citation type="submission" date="2012-09" db="EMBL/GenBank/DDBJ databases">
        <authorList>
            <consortium name="VectorBase"/>
        </authorList>
    </citation>
    <scope>NUCLEOTIDE SEQUENCE</scope>
    <source>
        <strain evidence="1">Liverpool</strain>
    </source>
</reference>
<proteinExistence type="predicted"/>
<dbReference type="Proteomes" id="UP000682892">
    <property type="component" value="Chromosome 1"/>
</dbReference>
<name>Q17H29_AEDAE</name>
<dbReference type="AlphaFoldDB" id="Q17H29"/>
<sequence length="99" mass="11356">MSISRQVADWPRSKFGACVDCLDDHVWFIAVPTPAAIRRMNRLLRREVYRWPRVGQQLRTTSNGVRVRSPEQNQKSQEAISGSSEWCVKSVILPVCQSK</sequence>
<reference evidence="1" key="2">
    <citation type="journal article" date="2007" name="Science">
        <title>Genome sequence of Aedes aegypti, a major arbovirus vector.</title>
        <authorList>
            <person name="Nene V."/>
            <person name="Wortman J.R."/>
            <person name="Lawson D."/>
            <person name="Haas B."/>
            <person name="Kodira C."/>
            <person name="Tu Z.J."/>
            <person name="Loftus B."/>
            <person name="Xi Z."/>
            <person name="Megy K."/>
            <person name="Grabherr M."/>
            <person name="Ren Q."/>
            <person name="Zdobnov E.M."/>
            <person name="Lobo N.F."/>
            <person name="Campbell K.S."/>
            <person name="Brown S.E."/>
            <person name="Bonaldo M.F."/>
            <person name="Zhu J."/>
            <person name="Sinkins S.P."/>
            <person name="Hogenkamp D.G."/>
            <person name="Amedeo P."/>
            <person name="Arensburger P."/>
            <person name="Atkinson P.W."/>
            <person name="Bidwell S."/>
            <person name="Biedler J."/>
            <person name="Birney E."/>
            <person name="Bruggner R.V."/>
            <person name="Costas J."/>
            <person name="Coy M.R."/>
            <person name="Crabtree J."/>
            <person name="Crawford M."/>
            <person name="Debruyn B."/>
            <person name="Decaprio D."/>
            <person name="Eiglmeier K."/>
            <person name="Eisenstadt E."/>
            <person name="El-Dorry H."/>
            <person name="Gelbart W.M."/>
            <person name="Gomes S.L."/>
            <person name="Hammond M."/>
            <person name="Hannick L.I."/>
            <person name="Hogan J.R."/>
            <person name="Holmes M.H."/>
            <person name="Jaffe D."/>
            <person name="Johnston J.S."/>
            <person name="Kennedy R.C."/>
            <person name="Koo H."/>
            <person name="Kravitz S."/>
            <person name="Kriventseva E.V."/>
            <person name="Kulp D."/>
            <person name="Labutti K."/>
            <person name="Lee E."/>
            <person name="Li S."/>
            <person name="Lovin D.D."/>
            <person name="Mao C."/>
            <person name="Mauceli E."/>
            <person name="Menck C.F."/>
            <person name="Miller J.R."/>
            <person name="Montgomery P."/>
            <person name="Mori A."/>
            <person name="Nascimento A.L."/>
            <person name="Naveira H.F."/>
            <person name="Nusbaum C."/>
            <person name="O'leary S."/>
            <person name="Orvis J."/>
            <person name="Pertea M."/>
            <person name="Quesneville H."/>
            <person name="Reidenbach K.R."/>
            <person name="Rogers Y.H."/>
            <person name="Roth C.W."/>
            <person name="Schneider J.R."/>
            <person name="Schatz M."/>
            <person name="Shumway M."/>
            <person name="Stanke M."/>
            <person name="Stinson E.O."/>
            <person name="Tubio J.M."/>
            <person name="Vanzee J.P."/>
            <person name="Verjovski-Almeida S."/>
            <person name="Werner D."/>
            <person name="White O."/>
            <person name="Wyder S."/>
            <person name="Zeng Q."/>
            <person name="Zhao Q."/>
            <person name="Zhao Y."/>
            <person name="Hill C.A."/>
            <person name="Raikhel A.S."/>
            <person name="Soares M.B."/>
            <person name="Knudson D.L."/>
            <person name="Lee N.H."/>
            <person name="Galagan J."/>
            <person name="Salzberg S.L."/>
            <person name="Paulsen I.T."/>
            <person name="Dimopoulos G."/>
            <person name="Collins F.H."/>
            <person name="Birren B."/>
            <person name="Fraser-Liggett C.M."/>
            <person name="Severson D.W."/>
        </authorList>
    </citation>
    <scope>NUCLEOTIDE SEQUENCE [LARGE SCALE GENOMIC DNA]</scope>
    <source>
        <strain evidence="1">Liverpool</strain>
    </source>
</reference>
<dbReference type="PaxDb" id="7159-AAEL002807-PA"/>
<evidence type="ECO:0000313" key="2">
    <source>
        <dbReference type="Proteomes" id="UP000682892"/>
    </source>
</evidence>
<dbReference type="HOGENOM" id="CLU_2322263_0_0_1"/>
<accession>Q17H29</accession>
<gene>
    <name evidence="1" type="ORF">AaeL_AAEL002807</name>
</gene>
<reference evidence="1" key="1">
    <citation type="submission" date="2005-10" db="EMBL/GenBank/DDBJ databases">
        <authorList>
            <person name="Loftus B.J."/>
            <person name="Nene V.M."/>
            <person name="Hannick L.I."/>
            <person name="Bidwell S."/>
            <person name="Haas B."/>
            <person name="Amedeo P."/>
            <person name="Orvis J."/>
            <person name="Wortman J.R."/>
            <person name="White O.R."/>
            <person name="Salzberg S."/>
            <person name="Shumway M."/>
            <person name="Koo H."/>
            <person name="Zhao Y."/>
            <person name="Holmes M."/>
            <person name="Miller J."/>
            <person name="Schatz M."/>
            <person name="Pop M."/>
            <person name="Pai G."/>
            <person name="Utterback T."/>
            <person name="Rogers Y.-H."/>
            <person name="Kravitz S."/>
            <person name="Fraser C.M."/>
        </authorList>
    </citation>
    <scope>NUCLEOTIDE SEQUENCE</scope>
    <source>
        <strain evidence="1">Liverpool</strain>
    </source>
</reference>
<dbReference type="EMBL" id="CH477253">
    <property type="protein sequence ID" value="EAT45984.1"/>
    <property type="molecule type" value="Genomic_DNA"/>
</dbReference>
<protein>
    <submittedName>
        <fullName evidence="1">AAEL002807-PA</fullName>
    </submittedName>
</protein>